<evidence type="ECO:0000256" key="3">
    <source>
        <dbReference type="ARBA" id="ARBA00012368"/>
    </source>
</evidence>
<dbReference type="GO" id="GO:0051209">
    <property type="term" value="P:release of sequestered calcium ion into cytosol"/>
    <property type="evidence" value="ECO:0007669"/>
    <property type="project" value="TreeGrafter"/>
</dbReference>
<dbReference type="PANTHER" id="PTHR10336:SF36">
    <property type="entry name" value="1-PHOSPHATIDYLINOSITOL 4,5-BISPHOSPHATE PHOSPHODIESTERASE BETA-4"/>
    <property type="match status" value="1"/>
</dbReference>
<dbReference type="EC" id="3.1.4.11" evidence="3"/>
<proteinExistence type="predicted"/>
<dbReference type="Gene3D" id="3.20.20.190">
    <property type="entry name" value="Phosphatidylinositol (PI) phosphodiesterase"/>
    <property type="match status" value="1"/>
</dbReference>
<dbReference type="SUPFAM" id="SSF51695">
    <property type="entry name" value="PLC-like phosphodiesterases"/>
    <property type="match status" value="1"/>
</dbReference>
<keyword evidence="14" id="KW-1185">Reference proteome</keyword>
<dbReference type="Pfam" id="PF00388">
    <property type="entry name" value="PI-PLC-X"/>
    <property type="match status" value="1"/>
</dbReference>
<evidence type="ECO:0000313" key="13">
    <source>
        <dbReference type="EMBL" id="GIZ01631.1"/>
    </source>
</evidence>
<dbReference type="Proteomes" id="UP001054945">
    <property type="component" value="Unassembled WGS sequence"/>
</dbReference>
<keyword evidence="9" id="KW-0443">Lipid metabolism</keyword>
<accession>A0AAV4Y5B5</accession>
<keyword evidence="8" id="KW-0442">Lipid degradation</keyword>
<organism evidence="13 14">
    <name type="scientific">Caerostris extrusa</name>
    <name type="common">Bark spider</name>
    <name type="synonym">Caerostris bankana</name>
    <dbReference type="NCBI Taxonomy" id="172846"/>
    <lineage>
        <taxon>Eukaryota</taxon>
        <taxon>Metazoa</taxon>
        <taxon>Ecdysozoa</taxon>
        <taxon>Arthropoda</taxon>
        <taxon>Chelicerata</taxon>
        <taxon>Arachnida</taxon>
        <taxon>Araneae</taxon>
        <taxon>Araneomorphae</taxon>
        <taxon>Entelegynae</taxon>
        <taxon>Araneoidea</taxon>
        <taxon>Araneidae</taxon>
        <taxon>Caerostris</taxon>
    </lineage>
</organism>
<comment type="subcellular location">
    <subcellularLocation>
        <location evidence="2">Secreted</location>
    </subcellularLocation>
</comment>
<evidence type="ECO:0000256" key="8">
    <source>
        <dbReference type="ARBA" id="ARBA00022963"/>
    </source>
</evidence>
<dbReference type="GO" id="GO:0046488">
    <property type="term" value="P:phosphatidylinositol metabolic process"/>
    <property type="evidence" value="ECO:0007669"/>
    <property type="project" value="TreeGrafter"/>
</dbReference>
<dbReference type="PANTHER" id="PTHR10336">
    <property type="entry name" value="PHOSPHOINOSITIDE-SPECIFIC PHOSPHOLIPASE C FAMILY PROTEIN"/>
    <property type="match status" value="1"/>
</dbReference>
<protein>
    <recommendedName>
        <fullName evidence="3">phosphoinositide phospholipase C</fullName>
        <ecNumber evidence="3">3.1.4.11</ecNumber>
    </recommendedName>
</protein>
<evidence type="ECO:0000256" key="5">
    <source>
        <dbReference type="ARBA" id="ARBA00022723"/>
    </source>
</evidence>
<evidence type="ECO:0000256" key="11">
    <source>
        <dbReference type="ARBA" id="ARBA00023239"/>
    </source>
</evidence>
<name>A0AAV4Y5B5_CAEEX</name>
<dbReference type="GO" id="GO:0016829">
    <property type="term" value="F:lyase activity"/>
    <property type="evidence" value="ECO:0007669"/>
    <property type="project" value="UniProtKB-KW"/>
</dbReference>
<dbReference type="GO" id="GO:0016042">
    <property type="term" value="P:lipid catabolic process"/>
    <property type="evidence" value="ECO:0007669"/>
    <property type="project" value="UniProtKB-KW"/>
</dbReference>
<feature type="domain" description="Phosphatidylinositol-specific phospholipase C X" evidence="12">
    <location>
        <begin position="1"/>
        <end position="85"/>
    </location>
</feature>
<keyword evidence="7" id="KW-0460">Magnesium</keyword>
<keyword evidence="10" id="KW-1015">Disulfide bond</keyword>
<keyword evidence="5" id="KW-0479">Metal-binding</keyword>
<evidence type="ECO:0000256" key="4">
    <source>
        <dbReference type="ARBA" id="ARBA00022525"/>
    </source>
</evidence>
<dbReference type="InterPro" id="IPR000909">
    <property type="entry name" value="PLipase_C_PInositol-sp_X_dom"/>
</dbReference>
<dbReference type="GO" id="GO:0004435">
    <property type="term" value="F:phosphatidylinositol-4,5-bisphosphate phospholipase C activity"/>
    <property type="evidence" value="ECO:0007669"/>
    <property type="project" value="UniProtKB-EC"/>
</dbReference>
<dbReference type="EMBL" id="BPLR01001325">
    <property type="protein sequence ID" value="GIZ01631.1"/>
    <property type="molecule type" value="Genomic_DNA"/>
</dbReference>
<keyword evidence="11" id="KW-0456">Lyase</keyword>
<keyword evidence="4" id="KW-0964">Secreted</keyword>
<dbReference type="GO" id="GO:0005576">
    <property type="term" value="C:extracellular region"/>
    <property type="evidence" value="ECO:0007669"/>
    <property type="project" value="UniProtKB-SubCell"/>
</dbReference>
<evidence type="ECO:0000256" key="1">
    <source>
        <dbReference type="ARBA" id="ARBA00000110"/>
    </source>
</evidence>
<comment type="catalytic activity">
    <reaction evidence="1">
        <text>an N-(acyl)-sphingosylphosphoethanolamine = an N-(acyl)-sphingosyl-1,3-cyclic phosphate + ethanolamine</text>
        <dbReference type="Rhea" id="RHEA:60648"/>
        <dbReference type="ChEBI" id="CHEBI:57603"/>
        <dbReference type="ChEBI" id="CHEBI:143891"/>
        <dbReference type="ChEBI" id="CHEBI:143892"/>
    </reaction>
</comment>
<dbReference type="InterPro" id="IPR001192">
    <property type="entry name" value="PI-PLC_fam"/>
</dbReference>
<keyword evidence="6" id="KW-0378">Hydrolase</keyword>
<evidence type="ECO:0000256" key="2">
    <source>
        <dbReference type="ARBA" id="ARBA00004613"/>
    </source>
</evidence>
<evidence type="ECO:0000313" key="14">
    <source>
        <dbReference type="Proteomes" id="UP001054945"/>
    </source>
</evidence>
<dbReference type="SMART" id="SM00148">
    <property type="entry name" value="PLCXc"/>
    <property type="match status" value="1"/>
</dbReference>
<evidence type="ECO:0000259" key="12">
    <source>
        <dbReference type="SMART" id="SM00148"/>
    </source>
</evidence>
<reference evidence="13 14" key="1">
    <citation type="submission" date="2021-06" db="EMBL/GenBank/DDBJ databases">
        <title>Caerostris extrusa draft genome.</title>
        <authorList>
            <person name="Kono N."/>
            <person name="Arakawa K."/>
        </authorList>
    </citation>
    <scope>NUCLEOTIDE SEQUENCE [LARGE SCALE GENOMIC DNA]</scope>
</reference>
<dbReference type="AlphaFoldDB" id="A0AAV4Y5B5"/>
<comment type="caution">
    <text evidence="13">The sequence shown here is derived from an EMBL/GenBank/DDBJ whole genome shotgun (WGS) entry which is preliminary data.</text>
</comment>
<dbReference type="PROSITE" id="PS50007">
    <property type="entry name" value="PIPLC_X_DOMAIN"/>
    <property type="match status" value="1"/>
</dbReference>
<dbReference type="GO" id="GO:0046872">
    <property type="term" value="F:metal ion binding"/>
    <property type="evidence" value="ECO:0007669"/>
    <property type="project" value="UniProtKB-KW"/>
</dbReference>
<dbReference type="InterPro" id="IPR017946">
    <property type="entry name" value="PLC-like_Pdiesterase_TIM-brl"/>
</dbReference>
<evidence type="ECO:0000256" key="7">
    <source>
        <dbReference type="ARBA" id="ARBA00022842"/>
    </source>
</evidence>
<sequence>MCTDILFKDVIMAIRDCAFVTSDYPIILSFENHCSKKQQYKLAKYCDDCLGDMLLREPIPGYPIETNVPLPSPNDLKRKIIIKNKRLRPEVEKQELELWRKGQLQNDDDDDDKEDAAPDLTLITDDVQLAQDGEKKVSFNNSGSLCNGGSSCRGSTKSPDIKEAPQLDEQIAIANYKYTGATVHVHPYLVSGQLRTTGQVPGI</sequence>
<evidence type="ECO:0000256" key="10">
    <source>
        <dbReference type="ARBA" id="ARBA00023157"/>
    </source>
</evidence>
<dbReference type="GO" id="GO:0048015">
    <property type="term" value="P:phosphatidylinositol-mediated signaling"/>
    <property type="evidence" value="ECO:0007669"/>
    <property type="project" value="TreeGrafter"/>
</dbReference>
<gene>
    <name evidence="13" type="primary">PLCB4</name>
    <name evidence="13" type="ORF">CEXT_632371</name>
</gene>
<evidence type="ECO:0000256" key="6">
    <source>
        <dbReference type="ARBA" id="ARBA00022801"/>
    </source>
</evidence>
<evidence type="ECO:0000256" key="9">
    <source>
        <dbReference type="ARBA" id="ARBA00023098"/>
    </source>
</evidence>